<keyword evidence="2 5" id="KW-0489">Methyltransferase</keyword>
<comment type="caution">
    <text evidence="5">Lacks conserved residue(s) required for the propagation of feature annotation.</text>
</comment>
<accession>A0A523BE02</accession>
<dbReference type="InterPro" id="IPR029028">
    <property type="entry name" value="Alpha/beta_knot_MTases"/>
</dbReference>
<dbReference type="InterPro" id="IPR029026">
    <property type="entry name" value="tRNA_m1G_MTases_N"/>
</dbReference>
<dbReference type="InterPro" id="IPR007158">
    <property type="entry name" value="TrmY"/>
</dbReference>
<dbReference type="Gene3D" id="3.40.1280.10">
    <property type="match status" value="1"/>
</dbReference>
<feature type="binding site" evidence="5">
    <location>
        <position position="177"/>
    </location>
    <ligand>
        <name>S-adenosyl-L-methionine</name>
        <dbReference type="ChEBI" id="CHEBI:59789"/>
    </ligand>
</feature>
<keyword evidence="4 5" id="KW-0949">S-adenosyl-L-methionine</keyword>
<comment type="subunit">
    <text evidence="5">Homodimer.</text>
</comment>
<evidence type="ECO:0000256" key="3">
    <source>
        <dbReference type="ARBA" id="ARBA00022679"/>
    </source>
</evidence>
<dbReference type="Pfam" id="PF04013">
    <property type="entry name" value="Methyltrn_RNA_2"/>
    <property type="match status" value="1"/>
</dbReference>
<dbReference type="AlphaFoldDB" id="A0A523BE02"/>
<feature type="binding site" evidence="5">
    <location>
        <position position="144"/>
    </location>
    <ligand>
        <name>S-adenosyl-L-methionine</name>
        <dbReference type="ChEBI" id="CHEBI:59789"/>
    </ligand>
</feature>
<protein>
    <recommendedName>
        <fullName evidence="5">tRNA (pseudouridine(54)-N(1))-methyltransferase</fullName>
        <ecNumber evidence="5">2.1.1.257</ecNumber>
    </recommendedName>
</protein>
<dbReference type="PANTHER" id="PTHR40703">
    <property type="entry name" value="TRNA (PSEUDOURIDINE(54)-N(1))-METHYLTRANSFERASE"/>
    <property type="match status" value="1"/>
</dbReference>
<dbReference type="GO" id="GO:0008175">
    <property type="term" value="F:tRNA methyltransferase activity"/>
    <property type="evidence" value="ECO:0007669"/>
    <property type="project" value="UniProtKB-UniRule"/>
</dbReference>
<dbReference type="PANTHER" id="PTHR40703:SF1">
    <property type="entry name" value="TRNA (PSEUDOURIDINE(54)-N(1))-METHYLTRANSFERASE"/>
    <property type="match status" value="1"/>
</dbReference>
<dbReference type="EMBL" id="QNVH01000022">
    <property type="protein sequence ID" value="TDA39092.1"/>
    <property type="molecule type" value="Genomic_DNA"/>
</dbReference>
<gene>
    <name evidence="5" type="primary">trmY</name>
    <name evidence="6" type="ORF">DSO08_03130</name>
</gene>
<dbReference type="GO" id="GO:0030488">
    <property type="term" value="P:tRNA methylation"/>
    <property type="evidence" value="ECO:0007669"/>
    <property type="project" value="UniProtKB-UniRule"/>
</dbReference>
<comment type="catalytic activity">
    <reaction evidence="5">
        <text>pseudouridine(54) in tRNA + S-adenosyl-L-methionine = N(1)-methylpseudouridine(54) in tRNA + S-adenosyl-L-homocysteine + H(+)</text>
        <dbReference type="Rhea" id="RHEA:55292"/>
        <dbReference type="Rhea" id="RHEA-COMP:14140"/>
        <dbReference type="Rhea" id="RHEA-COMP:14141"/>
        <dbReference type="ChEBI" id="CHEBI:15378"/>
        <dbReference type="ChEBI" id="CHEBI:57856"/>
        <dbReference type="ChEBI" id="CHEBI:59789"/>
        <dbReference type="ChEBI" id="CHEBI:65314"/>
        <dbReference type="ChEBI" id="CHEBI:74890"/>
        <dbReference type="EC" id="2.1.1.257"/>
    </reaction>
</comment>
<dbReference type="GO" id="GO:0008757">
    <property type="term" value="F:S-adenosylmethionine-dependent methyltransferase activity"/>
    <property type="evidence" value="ECO:0007669"/>
    <property type="project" value="UniProtKB-UniRule"/>
</dbReference>
<evidence type="ECO:0000313" key="7">
    <source>
        <dbReference type="Proteomes" id="UP000315399"/>
    </source>
</evidence>
<evidence type="ECO:0000256" key="1">
    <source>
        <dbReference type="ARBA" id="ARBA00022490"/>
    </source>
</evidence>
<feature type="binding site" evidence="5">
    <location>
        <position position="123"/>
    </location>
    <ligand>
        <name>S-adenosyl-L-methionine</name>
        <dbReference type="ChEBI" id="CHEBI:59789"/>
    </ligand>
</feature>
<keyword evidence="1 5" id="KW-0963">Cytoplasm</keyword>
<evidence type="ECO:0000256" key="5">
    <source>
        <dbReference type="HAMAP-Rule" id="MF_00587"/>
    </source>
</evidence>
<dbReference type="EC" id="2.1.1.257" evidence="5"/>
<dbReference type="SUPFAM" id="SSF75217">
    <property type="entry name" value="alpha/beta knot"/>
    <property type="match status" value="1"/>
</dbReference>
<dbReference type="HAMAP" id="MF_00587">
    <property type="entry name" value="tRNA_methyltr_TrmY"/>
    <property type="match status" value="1"/>
</dbReference>
<comment type="caution">
    <text evidence="6">The sequence shown here is derived from an EMBL/GenBank/DDBJ whole genome shotgun (WGS) entry which is preliminary data.</text>
</comment>
<evidence type="ECO:0000256" key="4">
    <source>
        <dbReference type="ARBA" id="ARBA00022691"/>
    </source>
</evidence>
<evidence type="ECO:0000313" key="6">
    <source>
        <dbReference type="EMBL" id="TDA39092.1"/>
    </source>
</evidence>
<keyword evidence="3 5" id="KW-0808">Transferase</keyword>
<comment type="function">
    <text evidence="5">Specifically catalyzes the N1-methylation of pseudouridine at position 54 (Psi54) in tRNAs.</text>
</comment>
<dbReference type="GO" id="GO:0005737">
    <property type="term" value="C:cytoplasm"/>
    <property type="evidence" value="ECO:0007669"/>
    <property type="project" value="UniProtKB-SubCell"/>
</dbReference>
<dbReference type="Proteomes" id="UP000315399">
    <property type="component" value="Unassembled WGS sequence"/>
</dbReference>
<organism evidence="6 7">
    <name type="scientific">Thermoproteota archaeon</name>
    <dbReference type="NCBI Taxonomy" id="2056631"/>
    <lineage>
        <taxon>Archaea</taxon>
        <taxon>Thermoproteota</taxon>
    </lineage>
</organism>
<evidence type="ECO:0000256" key="2">
    <source>
        <dbReference type="ARBA" id="ARBA00022603"/>
    </source>
</evidence>
<sequence>MLVRTFILKSSEGRTAPDFSIKSLAGSGGRMDLVARCVIAAFATPRGIRKDAVLSIVLEGPPNPPITVTIDGRELNRMFISEVEAAGALRDALSGRPPKGVRVERKGFERLIREMPRESLYYLHENGEEIGRVKIGKDPIFVLGDQKGIDERGERVLDEAGARRVSLGPISYLASHCIVIINNELDQIIVGE</sequence>
<comment type="similarity">
    <text evidence="5">Belongs to the methyltransferase superfamily. TrmY family.</text>
</comment>
<reference evidence="6 7" key="1">
    <citation type="journal article" date="2019" name="Nat. Microbiol.">
        <title>Expanding anaerobic alkane metabolism in the domain of Archaea.</title>
        <authorList>
            <person name="Wang Y."/>
            <person name="Wegener G."/>
            <person name="Hou J."/>
            <person name="Wang F."/>
            <person name="Xiao X."/>
        </authorList>
    </citation>
    <scope>NUCLEOTIDE SEQUENCE [LARGE SCALE GENOMIC DNA]</scope>
    <source>
        <strain evidence="6">WYZ-LMO10</strain>
    </source>
</reference>
<dbReference type="CDD" id="cd18087">
    <property type="entry name" value="TrmY-like"/>
    <property type="match status" value="1"/>
</dbReference>
<comment type="subcellular location">
    <subcellularLocation>
        <location evidence="5">Cytoplasm</location>
    </subcellularLocation>
</comment>
<proteinExistence type="inferred from homology"/>
<keyword evidence="5" id="KW-0819">tRNA processing</keyword>
<name>A0A523BE02_9CREN</name>